<dbReference type="InterPro" id="IPR050072">
    <property type="entry name" value="Peptidase_M20A"/>
</dbReference>
<dbReference type="PIRSF" id="PIRSF010386">
    <property type="entry name" value="RocB"/>
    <property type="match status" value="1"/>
</dbReference>
<organism evidence="1 2">
    <name type="scientific">Ornithinibacillus halotolerans</name>
    <dbReference type="NCBI Taxonomy" id="1274357"/>
    <lineage>
        <taxon>Bacteria</taxon>
        <taxon>Bacillati</taxon>
        <taxon>Bacillota</taxon>
        <taxon>Bacilli</taxon>
        <taxon>Bacillales</taxon>
        <taxon>Bacillaceae</taxon>
        <taxon>Ornithinibacillus</taxon>
    </lineage>
</organism>
<dbReference type="Pfam" id="PF01546">
    <property type="entry name" value="Peptidase_M20"/>
    <property type="match status" value="1"/>
</dbReference>
<dbReference type="SUPFAM" id="SSF53187">
    <property type="entry name" value="Zn-dependent exopeptidases"/>
    <property type="match status" value="1"/>
</dbReference>
<dbReference type="Proteomes" id="UP000613512">
    <property type="component" value="Unassembled WGS sequence"/>
</dbReference>
<sequence length="550" mass="62947">MLNSREAVLNLTKQLVSIRSVVNTEGESVIAHSLYTMISSYPYFQTNPGQVVIEKTLDDEKERYNVLAYVKGTKGKSNRTAIIMGHMDTVGVDDFNQLEEYAFMPDEWMNLLEEQELPDAVRNQLTPGEWLFGRGALDMKSGIASNLFLLQYFSEHPEQLNGNLVFIAECDEEDGSHGILSALTTLERWKNELQFEYVAAINADFVAPLYEGDPNRYVYKGTVGKLLPSFYIAGAETHVGSPFEGLDPNYIAAELVKQINYNPALCDVAHGEYTLPPVALKQMDLKTEYTVQTALGAYVYFNFFIHSWSPKEALHLLKEQADIAFNQAIESFEKNYQAYCQLTGEKYNGIPWQTRVLTFEEMDKLLRKAHGDKYVNGMEKFKEDLLHDESLDIRMYALRVVEEAWKWMENKTPTIILFYSSLYYPRIELSGESEKEARLNQAVDEAVNNIQAKYSKPIKVKNFFPFISDMSFLSLSDDEAGIQAVRENNPAWGKKHYVDYEKIRKMNIPVINIGPYGMDAHKKLERVEIDYSMEVVPNLTKLVIEKVLND</sequence>
<evidence type="ECO:0000313" key="2">
    <source>
        <dbReference type="Proteomes" id="UP000613512"/>
    </source>
</evidence>
<protein>
    <submittedName>
        <fullName evidence="1">Peptidase M20</fullName>
    </submittedName>
</protein>
<dbReference type="RefSeq" id="WP_188384641.1">
    <property type="nucleotide sequence ID" value="NZ_BMEY01000009.1"/>
</dbReference>
<dbReference type="Gene3D" id="3.40.630.10">
    <property type="entry name" value="Zn peptidases"/>
    <property type="match status" value="1"/>
</dbReference>
<dbReference type="PANTHER" id="PTHR43808:SF27">
    <property type="entry name" value="PROTEIN ROCB"/>
    <property type="match status" value="1"/>
</dbReference>
<reference evidence="1" key="2">
    <citation type="submission" date="2020-09" db="EMBL/GenBank/DDBJ databases">
        <authorList>
            <person name="Sun Q."/>
            <person name="Zhou Y."/>
        </authorList>
    </citation>
    <scope>NUCLEOTIDE SEQUENCE</scope>
    <source>
        <strain evidence="1">CGMCC 1.12408</strain>
    </source>
</reference>
<dbReference type="GO" id="GO:0016787">
    <property type="term" value="F:hydrolase activity"/>
    <property type="evidence" value="ECO:0007669"/>
    <property type="project" value="InterPro"/>
</dbReference>
<dbReference type="EMBL" id="BMEY01000009">
    <property type="protein sequence ID" value="GGA77385.1"/>
    <property type="molecule type" value="Genomic_DNA"/>
</dbReference>
<gene>
    <name evidence="1" type="primary">rocB</name>
    <name evidence="1" type="ORF">GCM10008025_21250</name>
</gene>
<dbReference type="PANTHER" id="PTHR43808">
    <property type="entry name" value="ACETYLORNITHINE DEACETYLASE"/>
    <property type="match status" value="1"/>
</dbReference>
<dbReference type="InterPro" id="IPR002933">
    <property type="entry name" value="Peptidase_M20"/>
</dbReference>
<keyword evidence="2" id="KW-1185">Reference proteome</keyword>
<dbReference type="AlphaFoldDB" id="A0A916W970"/>
<evidence type="ECO:0000313" key="1">
    <source>
        <dbReference type="EMBL" id="GGA77385.1"/>
    </source>
</evidence>
<name>A0A916W970_9BACI</name>
<accession>A0A916W970</accession>
<dbReference type="InterPro" id="IPR012166">
    <property type="entry name" value="Uncharacterised_RocB"/>
</dbReference>
<proteinExistence type="predicted"/>
<reference evidence="1" key="1">
    <citation type="journal article" date="2014" name="Int. J. Syst. Evol. Microbiol.">
        <title>Complete genome sequence of Corynebacterium casei LMG S-19264T (=DSM 44701T), isolated from a smear-ripened cheese.</title>
        <authorList>
            <consortium name="US DOE Joint Genome Institute (JGI-PGF)"/>
            <person name="Walter F."/>
            <person name="Albersmeier A."/>
            <person name="Kalinowski J."/>
            <person name="Ruckert C."/>
        </authorList>
    </citation>
    <scope>NUCLEOTIDE SEQUENCE</scope>
    <source>
        <strain evidence="1">CGMCC 1.12408</strain>
    </source>
</reference>
<comment type="caution">
    <text evidence="1">The sequence shown here is derived from an EMBL/GenBank/DDBJ whole genome shotgun (WGS) entry which is preliminary data.</text>
</comment>